<protein>
    <recommendedName>
        <fullName evidence="4">Methyltransferase-domain-containing protein</fullName>
    </recommendedName>
</protein>
<dbReference type="CDD" id="cd02440">
    <property type="entry name" value="AdoMet_MTases"/>
    <property type="match status" value="1"/>
</dbReference>
<evidence type="ECO:0000256" key="1">
    <source>
        <dbReference type="SAM" id="MobiDB-lite"/>
    </source>
</evidence>
<accession>A0A9P6Q8X9</accession>
<proteinExistence type="predicted"/>
<gene>
    <name evidence="2" type="ORF">BG011_001375</name>
</gene>
<keyword evidence="3" id="KW-1185">Reference proteome</keyword>
<dbReference type="Pfam" id="PF10294">
    <property type="entry name" value="Methyltransf_16"/>
    <property type="match status" value="1"/>
</dbReference>
<dbReference type="InterPro" id="IPR029063">
    <property type="entry name" value="SAM-dependent_MTases_sf"/>
</dbReference>
<evidence type="ECO:0000313" key="2">
    <source>
        <dbReference type="EMBL" id="KAG0261072.1"/>
    </source>
</evidence>
<evidence type="ECO:0000313" key="3">
    <source>
        <dbReference type="Proteomes" id="UP000726737"/>
    </source>
</evidence>
<dbReference type="EMBL" id="JAAAJA010000136">
    <property type="protein sequence ID" value="KAG0261072.1"/>
    <property type="molecule type" value="Genomic_DNA"/>
</dbReference>
<dbReference type="Proteomes" id="UP000726737">
    <property type="component" value="Unassembled WGS sequence"/>
</dbReference>
<dbReference type="Gene3D" id="3.40.50.150">
    <property type="entry name" value="Vaccinia Virus protein VP39"/>
    <property type="match status" value="1"/>
</dbReference>
<dbReference type="SUPFAM" id="SSF53335">
    <property type="entry name" value="S-adenosyl-L-methionine-dependent methyltransferases"/>
    <property type="match status" value="1"/>
</dbReference>
<dbReference type="AlphaFoldDB" id="A0A9P6Q8X9"/>
<name>A0A9P6Q8X9_9FUNG</name>
<evidence type="ECO:0008006" key="4">
    <source>
        <dbReference type="Google" id="ProtNLM"/>
    </source>
</evidence>
<dbReference type="InterPro" id="IPR019410">
    <property type="entry name" value="Methyltransf_16"/>
</dbReference>
<reference evidence="2" key="1">
    <citation type="journal article" date="2020" name="Fungal Divers.">
        <title>Resolving the Mortierellaceae phylogeny through synthesis of multi-gene phylogenetics and phylogenomics.</title>
        <authorList>
            <person name="Vandepol N."/>
            <person name="Liber J."/>
            <person name="Desiro A."/>
            <person name="Na H."/>
            <person name="Kennedy M."/>
            <person name="Barry K."/>
            <person name="Grigoriev I.V."/>
            <person name="Miller A.N."/>
            <person name="O'Donnell K."/>
            <person name="Stajich J.E."/>
            <person name="Bonito G."/>
        </authorList>
    </citation>
    <scope>NUCLEOTIDE SEQUENCE</scope>
    <source>
        <strain evidence="2">KOD948</strain>
    </source>
</reference>
<organism evidence="2 3">
    <name type="scientific">Mortierella polycephala</name>
    <dbReference type="NCBI Taxonomy" id="41804"/>
    <lineage>
        <taxon>Eukaryota</taxon>
        <taxon>Fungi</taxon>
        <taxon>Fungi incertae sedis</taxon>
        <taxon>Mucoromycota</taxon>
        <taxon>Mortierellomycotina</taxon>
        <taxon>Mortierellomycetes</taxon>
        <taxon>Mortierellales</taxon>
        <taxon>Mortierellaceae</taxon>
        <taxon>Mortierella</taxon>
    </lineage>
</organism>
<dbReference type="OrthoDB" id="407325at2759"/>
<comment type="caution">
    <text evidence="2">The sequence shown here is derived from an EMBL/GenBank/DDBJ whole genome shotgun (WGS) entry which is preliminary data.</text>
</comment>
<dbReference type="PANTHER" id="PTHR14614">
    <property type="entry name" value="HEPATOCELLULAR CARCINOMA-ASSOCIATED ANTIGEN"/>
    <property type="match status" value="1"/>
</dbReference>
<feature type="region of interest" description="Disordered" evidence="1">
    <location>
        <begin position="44"/>
        <end position="65"/>
    </location>
</feature>
<dbReference type="PANTHER" id="PTHR14614:SF109">
    <property type="entry name" value="RIBOSOMAL LYSINE N-METHYLTRANSFERASE 5"/>
    <property type="match status" value="1"/>
</dbReference>
<sequence>MSEPRPMLMIEGPKFSGFDFLQESTGVSRGEPFLINGRRIVLPPKSVTQEGEGDPDTDTGNMKEDGTSLLSHTASTAKSVWDCSIVLSKYLEALSLKKRDFWTGKRVLELGAGQGIVSLSVAALNAQRVIITDIDSAVPSLQQGVKLNGFGSPRVEVTALDWTDRTDALQRAWNHLAVPSGTKPRLDYILASDVIWVEYLIPALVDTIAGLMHGPKTEGGEKASSPVLLLAYQFRSTRSDQLLFDNLDRLGLKRRKLFLDGSAREQDQDDVLLDPEYRKSNLAIWRVWMEQDKAM</sequence>